<sequence>MPRPASAQPRPAIAHVAYGSLAVVLSTFAMLLLSGARSGAAVVGIGAAGLFVGLLVASVLVLRGSRRPAAAASRAVSLPRQRVPAAPAEPRDSLVSETFLRS</sequence>
<evidence type="ECO:0000256" key="1">
    <source>
        <dbReference type="SAM" id="MobiDB-lite"/>
    </source>
</evidence>
<gene>
    <name evidence="3" type="ORF">ITX44_30530</name>
</gene>
<dbReference type="Proteomes" id="UP000749040">
    <property type="component" value="Unassembled WGS sequence"/>
</dbReference>
<reference evidence="3 4" key="1">
    <citation type="submission" date="2021-01" db="EMBL/GenBank/DDBJ databases">
        <title>Streptomyces acididurans sp. nov., isolated from a peat swamp forest soil.</title>
        <authorList>
            <person name="Chantavorakit T."/>
            <person name="Duangmal K."/>
        </authorList>
    </citation>
    <scope>NUCLEOTIDE SEQUENCE [LARGE SCALE GENOMIC DNA]</scope>
    <source>
        <strain evidence="3 4">KK5PA1</strain>
    </source>
</reference>
<protein>
    <submittedName>
        <fullName evidence="3">Uncharacterized protein</fullName>
    </submittedName>
</protein>
<organism evidence="3 4">
    <name type="scientific">Actinacidiphila acididurans</name>
    <dbReference type="NCBI Taxonomy" id="2784346"/>
    <lineage>
        <taxon>Bacteria</taxon>
        <taxon>Bacillati</taxon>
        <taxon>Actinomycetota</taxon>
        <taxon>Actinomycetes</taxon>
        <taxon>Kitasatosporales</taxon>
        <taxon>Streptomycetaceae</taxon>
        <taxon>Actinacidiphila</taxon>
    </lineage>
</organism>
<keyword evidence="4" id="KW-1185">Reference proteome</keyword>
<dbReference type="EMBL" id="JADKYB010000020">
    <property type="protein sequence ID" value="MBM9508813.1"/>
    <property type="molecule type" value="Genomic_DNA"/>
</dbReference>
<feature type="region of interest" description="Disordered" evidence="1">
    <location>
        <begin position="81"/>
        <end position="102"/>
    </location>
</feature>
<keyword evidence="2" id="KW-0812">Transmembrane</keyword>
<evidence type="ECO:0000256" key="2">
    <source>
        <dbReference type="SAM" id="Phobius"/>
    </source>
</evidence>
<evidence type="ECO:0000313" key="4">
    <source>
        <dbReference type="Proteomes" id="UP000749040"/>
    </source>
</evidence>
<feature type="transmembrane region" description="Helical" evidence="2">
    <location>
        <begin position="39"/>
        <end position="62"/>
    </location>
</feature>
<evidence type="ECO:0000313" key="3">
    <source>
        <dbReference type="EMBL" id="MBM9508813.1"/>
    </source>
</evidence>
<accession>A0ABS2TZP6</accession>
<proteinExistence type="predicted"/>
<dbReference type="RefSeq" id="WP_205361194.1">
    <property type="nucleotide sequence ID" value="NZ_JADKYB010000020.1"/>
</dbReference>
<keyword evidence="2" id="KW-1133">Transmembrane helix</keyword>
<feature type="transmembrane region" description="Helical" evidence="2">
    <location>
        <begin position="12"/>
        <end position="33"/>
    </location>
</feature>
<comment type="caution">
    <text evidence="3">The sequence shown here is derived from an EMBL/GenBank/DDBJ whole genome shotgun (WGS) entry which is preliminary data.</text>
</comment>
<keyword evidence="2" id="KW-0472">Membrane</keyword>
<name>A0ABS2TZP6_9ACTN</name>